<evidence type="ECO:0000313" key="3">
    <source>
        <dbReference type="Proteomes" id="UP000295050"/>
    </source>
</evidence>
<protein>
    <submittedName>
        <fullName evidence="2">Uncharacterized protein (DUF427 family)</fullName>
    </submittedName>
</protein>
<comment type="caution">
    <text evidence="2">The sequence shown here is derived from an EMBL/GenBank/DDBJ whole genome shotgun (WGS) entry which is preliminary data.</text>
</comment>
<dbReference type="InterPro" id="IPR007361">
    <property type="entry name" value="DUF427"/>
</dbReference>
<dbReference type="PANTHER" id="PTHR34310:SF9">
    <property type="entry name" value="BLR5716 PROTEIN"/>
    <property type="match status" value="1"/>
</dbReference>
<dbReference type="AlphaFoldDB" id="A0A4R2RJQ4"/>
<dbReference type="Proteomes" id="UP000295050">
    <property type="component" value="Unassembled WGS sequence"/>
</dbReference>
<dbReference type="Gene3D" id="2.170.150.40">
    <property type="entry name" value="Domain of unknown function (DUF427)"/>
    <property type="match status" value="1"/>
</dbReference>
<dbReference type="RefSeq" id="WP_132950660.1">
    <property type="nucleotide sequence ID" value="NZ_SLXU01000002.1"/>
</dbReference>
<sequence length="113" mass="12210">MTDTLVINKAEGAWVVRAGGAVIAESRNALELSERGGSPVVYFPREDVGMAFLDPSDSRTTCPLKGEAHYFTLHTKSGEIPDAAWSYEQPLPGVERIAGHVAFHGDKVTVELL</sequence>
<evidence type="ECO:0000313" key="2">
    <source>
        <dbReference type="EMBL" id="TCP62407.1"/>
    </source>
</evidence>
<organism evidence="2 3">
    <name type="scientific">Rhodovulum bhavnagarense</name>
    <dbReference type="NCBI Taxonomy" id="992286"/>
    <lineage>
        <taxon>Bacteria</taxon>
        <taxon>Pseudomonadati</taxon>
        <taxon>Pseudomonadota</taxon>
        <taxon>Alphaproteobacteria</taxon>
        <taxon>Rhodobacterales</taxon>
        <taxon>Paracoccaceae</taxon>
        <taxon>Rhodovulum</taxon>
    </lineage>
</organism>
<name>A0A4R2RJQ4_9RHOB</name>
<evidence type="ECO:0000259" key="1">
    <source>
        <dbReference type="Pfam" id="PF04248"/>
    </source>
</evidence>
<proteinExistence type="predicted"/>
<dbReference type="EMBL" id="SLXU01000002">
    <property type="protein sequence ID" value="TCP62407.1"/>
    <property type="molecule type" value="Genomic_DNA"/>
</dbReference>
<dbReference type="Pfam" id="PF04248">
    <property type="entry name" value="NTP_transf_9"/>
    <property type="match status" value="1"/>
</dbReference>
<dbReference type="InterPro" id="IPR038694">
    <property type="entry name" value="DUF427_sf"/>
</dbReference>
<reference evidence="2 3" key="1">
    <citation type="submission" date="2019-03" db="EMBL/GenBank/DDBJ databases">
        <title>Genomic Encyclopedia of Type Strains, Phase IV (KMG-IV): sequencing the most valuable type-strain genomes for metagenomic binning, comparative biology and taxonomic classification.</title>
        <authorList>
            <person name="Goeker M."/>
        </authorList>
    </citation>
    <scope>NUCLEOTIDE SEQUENCE [LARGE SCALE GENOMIC DNA]</scope>
    <source>
        <strain evidence="2 3">DSM 24766</strain>
    </source>
</reference>
<dbReference type="PANTHER" id="PTHR34310">
    <property type="entry name" value="DUF427 DOMAIN PROTEIN (AFU_ORTHOLOGUE AFUA_3G02220)"/>
    <property type="match status" value="1"/>
</dbReference>
<feature type="domain" description="DUF427" evidence="1">
    <location>
        <begin position="15"/>
        <end position="104"/>
    </location>
</feature>
<keyword evidence="3" id="KW-1185">Reference proteome</keyword>
<gene>
    <name evidence="2" type="ORF">EV663_102254</name>
</gene>
<accession>A0A4R2RJQ4</accession>
<dbReference type="OrthoDB" id="9815163at2"/>